<comment type="caution">
    <text evidence="1">The sequence shown here is derived from an EMBL/GenBank/DDBJ whole genome shotgun (WGS) entry which is preliminary data.</text>
</comment>
<organism evidence="1 2">
    <name type="scientific">Glomus cerebriforme</name>
    <dbReference type="NCBI Taxonomy" id="658196"/>
    <lineage>
        <taxon>Eukaryota</taxon>
        <taxon>Fungi</taxon>
        <taxon>Fungi incertae sedis</taxon>
        <taxon>Mucoromycota</taxon>
        <taxon>Glomeromycotina</taxon>
        <taxon>Glomeromycetes</taxon>
        <taxon>Glomerales</taxon>
        <taxon>Glomeraceae</taxon>
        <taxon>Glomus</taxon>
    </lineage>
</organism>
<gene>
    <name evidence="1" type="ORF">C1645_737884</name>
</gene>
<name>A0A397T0J9_9GLOM</name>
<sequence>MDDAQNKKVNINAFVSDSAGEYVAARWNSYYFCFYSILKTQATLKFLSAKFNPECANIIHTNGIPNIEVDKRSKRSNGEHKLPDDITDSINNSKFWAMLFSL</sequence>
<dbReference type="AlphaFoldDB" id="A0A397T0J9"/>
<accession>A0A397T0J9</accession>
<protein>
    <submittedName>
        <fullName evidence="1">Uncharacterized protein</fullName>
    </submittedName>
</protein>
<evidence type="ECO:0000313" key="1">
    <source>
        <dbReference type="EMBL" id="RIA90416.1"/>
    </source>
</evidence>
<dbReference type="STRING" id="658196.A0A397T0J9"/>
<dbReference type="OrthoDB" id="10524781at2759"/>
<reference evidence="1 2" key="1">
    <citation type="submission" date="2018-06" db="EMBL/GenBank/DDBJ databases">
        <title>Comparative genomics reveals the genomic features of Rhizophagus irregularis, R. cerebriforme, R. diaphanum and Gigaspora rosea, and their symbiotic lifestyle signature.</title>
        <authorList>
            <person name="Morin E."/>
            <person name="San Clemente H."/>
            <person name="Chen E.C.H."/>
            <person name="De La Providencia I."/>
            <person name="Hainaut M."/>
            <person name="Kuo A."/>
            <person name="Kohler A."/>
            <person name="Murat C."/>
            <person name="Tang N."/>
            <person name="Roy S."/>
            <person name="Loubradou J."/>
            <person name="Henrissat B."/>
            <person name="Grigoriev I.V."/>
            <person name="Corradi N."/>
            <person name="Roux C."/>
            <person name="Martin F.M."/>
        </authorList>
    </citation>
    <scope>NUCLEOTIDE SEQUENCE [LARGE SCALE GENOMIC DNA]</scope>
    <source>
        <strain evidence="1 2">DAOM 227022</strain>
    </source>
</reference>
<dbReference type="Proteomes" id="UP000265703">
    <property type="component" value="Unassembled WGS sequence"/>
</dbReference>
<proteinExistence type="predicted"/>
<keyword evidence="2" id="KW-1185">Reference proteome</keyword>
<evidence type="ECO:0000313" key="2">
    <source>
        <dbReference type="Proteomes" id="UP000265703"/>
    </source>
</evidence>
<dbReference type="EMBL" id="QKYT01000182">
    <property type="protein sequence ID" value="RIA90416.1"/>
    <property type="molecule type" value="Genomic_DNA"/>
</dbReference>